<evidence type="ECO:0000256" key="3">
    <source>
        <dbReference type="ARBA" id="ARBA00022801"/>
    </source>
</evidence>
<dbReference type="GO" id="GO:0008236">
    <property type="term" value="F:serine-type peptidase activity"/>
    <property type="evidence" value="ECO:0007669"/>
    <property type="project" value="UniProtKB-KW"/>
</dbReference>
<gene>
    <name evidence="5" type="ORF">PBLR_11437</name>
</gene>
<reference evidence="6" key="1">
    <citation type="submission" date="2018-08" db="EMBL/GenBank/DDBJ databases">
        <authorList>
            <person name="Chevrot R."/>
        </authorList>
    </citation>
    <scope>NUCLEOTIDE SEQUENCE [LARGE SCALE GENOMIC DNA]</scope>
</reference>
<comment type="similarity">
    <text evidence="1">Belongs to the peptidase S51 family.</text>
</comment>
<dbReference type="RefSeq" id="WP_138185175.1">
    <property type="nucleotide sequence ID" value="NZ_LS992241.1"/>
</dbReference>
<evidence type="ECO:0000256" key="1">
    <source>
        <dbReference type="ARBA" id="ARBA00006534"/>
    </source>
</evidence>
<evidence type="ECO:0000313" key="6">
    <source>
        <dbReference type="Proteomes" id="UP000304148"/>
    </source>
</evidence>
<dbReference type="Pfam" id="PF03575">
    <property type="entry name" value="Peptidase_S51"/>
    <property type="match status" value="1"/>
</dbReference>
<name>A0A383R7E7_PAEAL</name>
<dbReference type="Proteomes" id="UP000304148">
    <property type="component" value="Chromosome"/>
</dbReference>
<dbReference type="CDD" id="cd03129">
    <property type="entry name" value="GAT1_Peptidase_E_like"/>
    <property type="match status" value="1"/>
</dbReference>
<evidence type="ECO:0000256" key="2">
    <source>
        <dbReference type="ARBA" id="ARBA00022670"/>
    </source>
</evidence>
<dbReference type="Gene3D" id="3.40.50.880">
    <property type="match status" value="1"/>
</dbReference>
<dbReference type="InterPro" id="IPR005320">
    <property type="entry name" value="Peptidase_S51"/>
</dbReference>
<keyword evidence="2" id="KW-0645">Protease</keyword>
<dbReference type="AlphaFoldDB" id="A0A383R7E7"/>
<sequence length="211" mass="24193">MLLCFIGGGNYASHELERLDHRFMELVELKSMLIFPFATDPSKREGWYNTISSNYAKYGIEQFTMIDEEMDTAELKSRIHASNSIYFTGGRPERLITTLHEKHIMRTIQEYNGAIMGYSAGALALCAECVITKDRDYPETIVMDGIGFVDFSVEVHYELDDMSRDNELIRLSECRTILAIPNGSGLLVGNERLEYINPIYTFHQGRKQRLN</sequence>
<organism evidence="5 6">
    <name type="scientific">Paenibacillus alvei</name>
    <name type="common">Bacillus alvei</name>
    <dbReference type="NCBI Taxonomy" id="44250"/>
    <lineage>
        <taxon>Bacteria</taxon>
        <taxon>Bacillati</taxon>
        <taxon>Bacillota</taxon>
        <taxon>Bacilli</taxon>
        <taxon>Bacillales</taxon>
        <taxon>Paenibacillaceae</taxon>
        <taxon>Paenibacillus</taxon>
    </lineage>
</organism>
<dbReference type="InterPro" id="IPR029062">
    <property type="entry name" value="Class_I_gatase-like"/>
</dbReference>
<evidence type="ECO:0000313" key="5">
    <source>
        <dbReference type="EMBL" id="SYX83015.1"/>
    </source>
</evidence>
<keyword evidence="3" id="KW-0378">Hydrolase</keyword>
<dbReference type="SUPFAM" id="SSF52317">
    <property type="entry name" value="Class I glutamine amidotransferase-like"/>
    <property type="match status" value="1"/>
</dbReference>
<evidence type="ECO:0000256" key="4">
    <source>
        <dbReference type="ARBA" id="ARBA00022825"/>
    </source>
</evidence>
<proteinExistence type="inferred from homology"/>
<accession>A0A383R7E7</accession>
<dbReference type="EMBL" id="LS992241">
    <property type="protein sequence ID" value="SYX83015.1"/>
    <property type="molecule type" value="Genomic_DNA"/>
</dbReference>
<keyword evidence="4" id="KW-0720">Serine protease</keyword>
<dbReference type="GO" id="GO:0006508">
    <property type="term" value="P:proteolysis"/>
    <property type="evidence" value="ECO:0007669"/>
    <property type="project" value="UniProtKB-KW"/>
</dbReference>
<protein>
    <recommendedName>
        <fullName evidence="7">Peptidase E</fullName>
    </recommendedName>
</protein>
<evidence type="ECO:0008006" key="7">
    <source>
        <dbReference type="Google" id="ProtNLM"/>
    </source>
</evidence>